<keyword evidence="3" id="KW-0539">Nucleus</keyword>
<feature type="domain" description="Symplekin C-terminal" evidence="6">
    <location>
        <begin position="1058"/>
        <end position="1227"/>
    </location>
</feature>
<sequence length="1284" mass="146369">MATTKDQIIDVLNAAQLSHDEKTTDLLGSAFELLFHRDVSLLDEFFENLLEFAYGKSAVIKKQIISYIEQICKKYPIQFIKSYKYLVNLLNDQNKTIVKRTVLCISNLMKTLFSYVINFNNNEVWNLFNDLKNKIVQIHSTSADDEQLKTNTFKFLEILVLSFTSPGDYTSKKLKSDEEFCLDKVPLDHTIINREQIQQNGDNYLHLLLDSAKDLSNMISTNIMILVTSLTSIARQRYSLIPTILPVICSCPNILPKFQNIQSESVKHSLKTCLISIIRLKHSAITPYLKQLIEAAALVDAKDHAEESARWYRGEPEKKKRQIQEGSEQVQKKLKVDQNDNNNNNNNNYVNLNGGKHQELPGLFLDRFTLNTIANLLPTLPNELITEMVIQGMSHVPLMQTLQNIPYNPQTEKLYQFVNSYQNINQPQLTFNSNSGVYQPQAQPFPYNPNTPYQQPMWTGTSNSPTLQAQSPLFVPPPVIGKPVAQQPQQQPSQAAQASTFKDPRFKSDSQPDSKMEDDDDEEFDIKNDAMDDEENGIDINVVDEKPLEKPIGIPHANISRSSINRQQVEEEESAVSNVREEKPMFDEFNKPVFRIAPFSKEQANKVCLSAIRRLKQSESGANTCGKSSLWTSLLSRVLSMLPESEEKVELEKDFISFIVENFQSRREFALQWLQNEFFIVNQMDSGNGHGHGNGSSGDRYSNLLFGLYEKIRTLIQPSSADAELMCSFVLEIPMITDQLLDSILLNCVFIEGISSVDANDSKHLQSVNLGSDEDDSMLIELIKNSSVKEQWSVLSLKILRDLVLWRPTVRSKCLSNLLEFATSPNEKLRDPTIRLIANQLFSKSTITSTIQVFAKNQILSLIAIENIKEYIDQENLKLQEKVKKEIQQSNREDENPVEAVEEKEKEKENVETDQQMSEEKEEMTQEQKEELEKQELKKIQEEKEQKEKAEALVVQRYIERKLLLFFSLCAKNHRLILDLLEIYPKCKEYLQKIIQRMVGSVAKTIGQSSSEFLQVLSVCPEGAQSLMIEILKSLVENEKPSLELVNTVKTLIQTQDDPRFLLPIVHGLEKQEIIQKLPIFISQPAEDAKNFIRMLASPGSPISPSELLVQLHLLESTKRSMEAIDYCFENTAVFKQEFMAVTIQQLLFQTPLPKLLMRTVLKTLQTYPSLKQFIVNEILNQLITKQVWNDENLWSGFIICAKQASPESLHVIMQLPTPQFKLAIQKDAGKSSGNDLKHFLNKFLKAKTTNPSNYPANNIKALSELTNTTKKKSVSASSTTETQ</sequence>
<dbReference type="OrthoDB" id="19250at2759"/>
<dbReference type="Pfam" id="PF12295">
    <property type="entry name" value="Symplekin_C"/>
    <property type="match status" value="1"/>
</dbReference>
<evidence type="ECO:0000256" key="2">
    <source>
        <dbReference type="ARBA" id="ARBA00022664"/>
    </source>
</evidence>
<reference evidence="7 8" key="1">
    <citation type="submission" date="2015-12" db="EMBL/GenBank/DDBJ databases">
        <title>Dictyostelia acquired genes for synthesis and detection of signals that induce cell-type specialization by lateral gene transfer from prokaryotes.</title>
        <authorList>
            <person name="Gloeckner G."/>
            <person name="Schaap P."/>
        </authorList>
    </citation>
    <scope>NUCLEOTIDE SEQUENCE [LARGE SCALE GENOMIC DNA]</scope>
    <source>
        <strain evidence="7 8">TK</strain>
    </source>
</reference>
<accession>A0A151Z4Y4</accession>
<evidence type="ECO:0000259" key="6">
    <source>
        <dbReference type="Pfam" id="PF12295"/>
    </source>
</evidence>
<comment type="subcellular location">
    <subcellularLocation>
        <location evidence="1">Nucleus</location>
    </subcellularLocation>
</comment>
<dbReference type="Gene3D" id="1.25.10.10">
    <property type="entry name" value="Leucine-rich Repeat Variant"/>
    <property type="match status" value="1"/>
</dbReference>
<feature type="domain" description="Symplekin/Pta1 N-terminal" evidence="5">
    <location>
        <begin position="95"/>
        <end position="315"/>
    </location>
</feature>
<dbReference type="PANTHER" id="PTHR15245">
    <property type="entry name" value="SYMPLEKIN-RELATED"/>
    <property type="match status" value="1"/>
</dbReference>
<evidence type="ECO:0000256" key="1">
    <source>
        <dbReference type="ARBA" id="ARBA00004123"/>
    </source>
</evidence>
<keyword evidence="8" id="KW-1185">Reference proteome</keyword>
<name>A0A151Z4Y4_TIELA</name>
<feature type="compositionally biased region" description="Low complexity" evidence="4">
    <location>
        <begin position="339"/>
        <end position="353"/>
    </location>
</feature>
<evidence type="ECO:0000259" key="5">
    <source>
        <dbReference type="Pfam" id="PF11935"/>
    </source>
</evidence>
<evidence type="ECO:0000256" key="4">
    <source>
        <dbReference type="SAM" id="MobiDB-lite"/>
    </source>
</evidence>
<feature type="compositionally biased region" description="Basic and acidic residues" evidence="4">
    <location>
        <begin position="309"/>
        <end position="318"/>
    </location>
</feature>
<dbReference type="InterPro" id="IPR016024">
    <property type="entry name" value="ARM-type_fold"/>
</dbReference>
<dbReference type="InterPro" id="IPR032460">
    <property type="entry name" value="Symplekin/Pta1_N"/>
</dbReference>
<feature type="compositionally biased region" description="Polar residues" evidence="4">
    <location>
        <begin position="432"/>
        <end position="471"/>
    </location>
</feature>
<dbReference type="SUPFAM" id="SSF48371">
    <property type="entry name" value="ARM repeat"/>
    <property type="match status" value="1"/>
</dbReference>
<feature type="region of interest" description="Disordered" evidence="4">
    <location>
        <begin position="432"/>
        <end position="521"/>
    </location>
</feature>
<dbReference type="Pfam" id="PF11935">
    <property type="entry name" value="SYMPK_PTA1_N"/>
    <property type="match status" value="1"/>
</dbReference>
<evidence type="ECO:0000313" key="7">
    <source>
        <dbReference type="EMBL" id="KYQ88998.1"/>
    </source>
</evidence>
<feature type="compositionally biased region" description="Low complexity" evidence="4">
    <location>
        <begin position="485"/>
        <end position="499"/>
    </location>
</feature>
<feature type="region of interest" description="Disordered" evidence="4">
    <location>
        <begin position="888"/>
        <end position="932"/>
    </location>
</feature>
<comment type="caution">
    <text evidence="7">The sequence shown here is derived from an EMBL/GenBank/DDBJ whole genome shotgun (WGS) entry which is preliminary data.</text>
</comment>
<feature type="compositionally biased region" description="Basic and acidic residues" evidence="4">
    <location>
        <begin position="502"/>
        <end position="515"/>
    </location>
</feature>
<evidence type="ECO:0000313" key="8">
    <source>
        <dbReference type="Proteomes" id="UP000076078"/>
    </source>
</evidence>
<dbReference type="GO" id="GO:0005847">
    <property type="term" value="C:mRNA cleavage and polyadenylation specificity factor complex"/>
    <property type="evidence" value="ECO:0007669"/>
    <property type="project" value="TreeGrafter"/>
</dbReference>
<dbReference type="FunCoup" id="A0A151Z4Y4">
    <property type="interactions" value="161"/>
</dbReference>
<dbReference type="Proteomes" id="UP000076078">
    <property type="component" value="Unassembled WGS sequence"/>
</dbReference>
<dbReference type="GO" id="GO:0006397">
    <property type="term" value="P:mRNA processing"/>
    <property type="evidence" value="ECO:0007669"/>
    <property type="project" value="UniProtKB-KW"/>
</dbReference>
<organism evidence="7 8">
    <name type="scientific">Tieghemostelium lacteum</name>
    <name type="common">Slime mold</name>
    <name type="synonym">Dictyostelium lacteum</name>
    <dbReference type="NCBI Taxonomy" id="361077"/>
    <lineage>
        <taxon>Eukaryota</taxon>
        <taxon>Amoebozoa</taxon>
        <taxon>Evosea</taxon>
        <taxon>Eumycetozoa</taxon>
        <taxon>Dictyostelia</taxon>
        <taxon>Dictyosteliales</taxon>
        <taxon>Raperosteliaceae</taxon>
        <taxon>Tieghemostelium</taxon>
    </lineage>
</organism>
<dbReference type="InterPro" id="IPR022075">
    <property type="entry name" value="Symplekin_C"/>
</dbReference>
<gene>
    <name evidence="7" type="ORF">DLAC_10214</name>
</gene>
<keyword evidence="2" id="KW-0507">mRNA processing</keyword>
<proteinExistence type="predicted"/>
<dbReference type="OMA" id="YVNNEGH"/>
<dbReference type="EMBL" id="LODT01000042">
    <property type="protein sequence ID" value="KYQ88998.1"/>
    <property type="molecule type" value="Genomic_DNA"/>
</dbReference>
<protein>
    <submittedName>
        <fullName evidence="7">Symplekin</fullName>
    </submittedName>
</protein>
<dbReference type="InParanoid" id="A0A151Z4Y4"/>
<feature type="compositionally biased region" description="Basic and acidic residues" evidence="4">
    <location>
        <begin position="923"/>
        <end position="932"/>
    </location>
</feature>
<dbReference type="PANTHER" id="PTHR15245:SF20">
    <property type="entry name" value="SYMPLEKIN"/>
    <property type="match status" value="1"/>
</dbReference>
<dbReference type="STRING" id="361077.A0A151Z4Y4"/>
<evidence type="ECO:0000256" key="3">
    <source>
        <dbReference type="ARBA" id="ARBA00023242"/>
    </source>
</evidence>
<dbReference type="InterPro" id="IPR011989">
    <property type="entry name" value="ARM-like"/>
</dbReference>
<feature type="region of interest" description="Disordered" evidence="4">
    <location>
        <begin position="309"/>
        <end position="353"/>
    </location>
</feature>
<dbReference type="InterPro" id="IPR021850">
    <property type="entry name" value="Symplekin/Pta1"/>
</dbReference>
<feature type="compositionally biased region" description="Basic and acidic residues" evidence="4">
    <location>
        <begin position="888"/>
        <end position="911"/>
    </location>
</feature>